<sequence>MSDGIRVFAGDCTVTTTGARENDLRGEVVVLLKPDNTVLVHDRDGYQPVAWLTRPESLVYDGTADGEFSLTAVDDGSRLEVTANDEYGLGRYPASRAGTPVGTCPDCDGVLTRANGAVTCLGCEARYGLPAAVEILDEDCSSCGLPTMRVERGRAFTLCIDRECQSLDAAVTAAFDRSWDCPDCDGSLRIVRNGTLLAGCENYPDCETAYSVPTGVVDGECDCGLPAFETGNGRRCLDATCERAG</sequence>
<keyword evidence="3" id="KW-1185">Reference proteome</keyword>
<dbReference type="OrthoDB" id="190320at2157"/>
<accession>M0M7E2</accession>
<dbReference type="InterPro" id="IPR049173">
    <property type="entry name" value="NucS_N_sf"/>
</dbReference>
<dbReference type="Pfam" id="PF21003">
    <property type="entry name" value="NucS_N"/>
    <property type="match status" value="1"/>
</dbReference>
<keyword evidence="2" id="KW-0413">Isomerase</keyword>
<proteinExistence type="predicted"/>
<evidence type="ECO:0000259" key="1">
    <source>
        <dbReference type="Pfam" id="PF21003"/>
    </source>
</evidence>
<dbReference type="EMBL" id="AOMB01000011">
    <property type="protein sequence ID" value="EMA40504.1"/>
    <property type="molecule type" value="Genomic_DNA"/>
</dbReference>
<feature type="domain" description="Endonuclease NucS N-terminal PH-like" evidence="1">
    <location>
        <begin position="5"/>
        <end position="84"/>
    </location>
</feature>
<dbReference type="Proteomes" id="UP000011566">
    <property type="component" value="Unassembled WGS sequence"/>
</dbReference>
<dbReference type="GO" id="GO:0016853">
    <property type="term" value="F:isomerase activity"/>
    <property type="evidence" value="ECO:0007669"/>
    <property type="project" value="UniProtKB-KW"/>
</dbReference>
<dbReference type="InterPro" id="IPR048302">
    <property type="entry name" value="NucS_N"/>
</dbReference>
<name>M0M7E2_9EURY</name>
<organism evidence="2 3">
    <name type="scientific">Halococcus hamelinensis 100A6</name>
    <dbReference type="NCBI Taxonomy" id="1132509"/>
    <lineage>
        <taxon>Archaea</taxon>
        <taxon>Methanobacteriati</taxon>
        <taxon>Methanobacteriota</taxon>
        <taxon>Stenosarchaea group</taxon>
        <taxon>Halobacteria</taxon>
        <taxon>Halobacteriales</taxon>
        <taxon>Halococcaceae</taxon>
        <taxon>Halococcus</taxon>
    </lineage>
</organism>
<gene>
    <name evidence="2" type="ORF">C447_04372</name>
</gene>
<dbReference type="Gene3D" id="2.70.180.20">
    <property type="match status" value="1"/>
</dbReference>
<dbReference type="PATRIC" id="fig|1132509.6.peg.1012"/>
<dbReference type="AlphaFoldDB" id="M0M7E2"/>
<reference evidence="2 3" key="1">
    <citation type="journal article" date="2014" name="PLoS Genet.">
        <title>Phylogenetically driven sequencing of extremely halophilic archaea reveals strategies for static and dynamic osmo-response.</title>
        <authorList>
            <person name="Becker E.A."/>
            <person name="Seitzer P.M."/>
            <person name="Tritt A."/>
            <person name="Larsen D."/>
            <person name="Krusor M."/>
            <person name="Yao A.I."/>
            <person name="Wu D."/>
            <person name="Madern D."/>
            <person name="Eisen J.A."/>
            <person name="Darling A.E."/>
            <person name="Facciotti M.T."/>
        </authorList>
    </citation>
    <scope>NUCLEOTIDE SEQUENCE [LARGE SCALE GENOMIC DNA]</scope>
    <source>
        <strain evidence="2 3">100A6</strain>
    </source>
</reference>
<comment type="caution">
    <text evidence="2">The sequence shown here is derived from an EMBL/GenBank/DDBJ whole genome shotgun (WGS) entry which is preliminary data.</text>
</comment>
<protein>
    <submittedName>
        <fullName evidence="2">DNA topoisomerase type IA zn finger domain protein</fullName>
    </submittedName>
</protein>
<dbReference type="RefSeq" id="WP_007691290.1">
    <property type="nucleotide sequence ID" value="NZ_AJRK01000004.1"/>
</dbReference>
<evidence type="ECO:0000313" key="3">
    <source>
        <dbReference type="Proteomes" id="UP000011566"/>
    </source>
</evidence>
<dbReference type="eggNOG" id="arCOG01305">
    <property type="taxonomic scope" value="Archaea"/>
</dbReference>
<evidence type="ECO:0000313" key="2">
    <source>
        <dbReference type="EMBL" id="EMA40504.1"/>
    </source>
</evidence>